<sequence length="64" mass="6613">MNSRLLPFSLALAAAALCSACVIVPPSSVRISEPADVAKMSEQATQTCGAGQIKEVNAKSFTCK</sequence>
<name>A0ABT8DLX5_9BURK</name>
<dbReference type="Proteomes" id="UP001228044">
    <property type="component" value="Unassembled WGS sequence"/>
</dbReference>
<evidence type="ECO:0000313" key="3">
    <source>
        <dbReference type="Proteomes" id="UP001228044"/>
    </source>
</evidence>
<keyword evidence="3" id="KW-1185">Reference proteome</keyword>
<dbReference type="RefSeq" id="WP_290357416.1">
    <property type="nucleotide sequence ID" value="NZ_JAUHHC010000001.1"/>
</dbReference>
<proteinExistence type="predicted"/>
<protein>
    <recommendedName>
        <fullName evidence="4">Lipoprotein</fullName>
    </recommendedName>
</protein>
<feature type="signal peptide" evidence="1">
    <location>
        <begin position="1"/>
        <end position="20"/>
    </location>
</feature>
<keyword evidence="1" id="KW-0732">Signal</keyword>
<feature type="chain" id="PRO_5047492640" description="Lipoprotein" evidence="1">
    <location>
        <begin position="21"/>
        <end position="64"/>
    </location>
</feature>
<accession>A0ABT8DLX5</accession>
<evidence type="ECO:0008006" key="4">
    <source>
        <dbReference type="Google" id="ProtNLM"/>
    </source>
</evidence>
<evidence type="ECO:0000313" key="2">
    <source>
        <dbReference type="EMBL" id="MDN3919102.1"/>
    </source>
</evidence>
<organism evidence="2 3">
    <name type="scientific">Roseateles violae</name>
    <dbReference type="NCBI Taxonomy" id="3058042"/>
    <lineage>
        <taxon>Bacteria</taxon>
        <taxon>Pseudomonadati</taxon>
        <taxon>Pseudomonadota</taxon>
        <taxon>Betaproteobacteria</taxon>
        <taxon>Burkholderiales</taxon>
        <taxon>Sphaerotilaceae</taxon>
        <taxon>Roseateles</taxon>
    </lineage>
</organism>
<reference evidence="2 3" key="1">
    <citation type="submission" date="2023-06" db="EMBL/GenBank/DDBJ databases">
        <title>Pelomonas sp. PFR6 16S ribosomal RNA gene Genome sequencing and assembly.</title>
        <authorList>
            <person name="Woo H."/>
        </authorList>
    </citation>
    <scope>NUCLEOTIDE SEQUENCE [LARGE SCALE GENOMIC DNA]</scope>
    <source>
        <strain evidence="2 3">PFR6</strain>
    </source>
</reference>
<dbReference type="EMBL" id="JAUHHC010000001">
    <property type="protein sequence ID" value="MDN3919102.1"/>
    <property type="molecule type" value="Genomic_DNA"/>
</dbReference>
<comment type="caution">
    <text evidence="2">The sequence shown here is derived from an EMBL/GenBank/DDBJ whole genome shotgun (WGS) entry which is preliminary data.</text>
</comment>
<evidence type="ECO:0000256" key="1">
    <source>
        <dbReference type="SAM" id="SignalP"/>
    </source>
</evidence>
<gene>
    <name evidence="2" type="ORF">QWJ38_02300</name>
</gene>